<sequence>MDDPEVFAQKVVMQWLHESGHLDVLRSLEAAVGRTYDNDDESLPEASQLMQLVWRHLETRLQEDAEDAEDAEGGAGAGAHPLRRRRHEEALALLRAGDDDYAGRRVVGEAPVEVHRANVIAVRLLPQDPGCPGAGEAGADSATVITAAGDGAVRCVRMSLGSSGGGSGGGSGDGGSQGGAEVVWKTQLSSAALLTLALHPSYRRGLPLVAVGGMDGSLAVLHGPSGRLLASARVHAKYVVRAAWAPEDLTGPQDAAQGQGQEAQGPEGEEARRDGGAEGQEGQRQGPVRLLLASASMDESVALLGLSLWPHEGAAAEAGPGGGTGWGLDSARAELEVIKQIPYGAAVADVAFLRDCRTLVVGVRGSNYLRLLDAGELWRRHTAGQQSGSSLPEALANMNEAGDDHVSFSAKQLLPSPCGRYLLVLTDSPRLLVMRCADWSVLKLIFGLPVDQFPQPAAAWHRDSNYIYAAGAGAQVCVFHLGSGRLVHRSAPHRVNVRDLDYDPGRNLLASCSFDKTVKLMAGGEEGEGAA</sequence>
<name>A0A835Y2V4_9CHLO</name>
<evidence type="ECO:0000256" key="1">
    <source>
        <dbReference type="SAM" id="MobiDB-lite"/>
    </source>
</evidence>
<organism evidence="2 3">
    <name type="scientific">Edaphochlamys debaryana</name>
    <dbReference type="NCBI Taxonomy" id="47281"/>
    <lineage>
        <taxon>Eukaryota</taxon>
        <taxon>Viridiplantae</taxon>
        <taxon>Chlorophyta</taxon>
        <taxon>core chlorophytes</taxon>
        <taxon>Chlorophyceae</taxon>
        <taxon>CS clade</taxon>
        <taxon>Chlamydomonadales</taxon>
        <taxon>Chlamydomonadales incertae sedis</taxon>
        <taxon>Edaphochlamys</taxon>
    </lineage>
</organism>
<dbReference type="Pfam" id="PF00400">
    <property type="entry name" value="WD40"/>
    <property type="match status" value="1"/>
</dbReference>
<protein>
    <recommendedName>
        <fullName evidence="4">LisH domain-containing protein</fullName>
    </recommendedName>
</protein>
<dbReference type="OrthoDB" id="1932312at2759"/>
<feature type="compositionally biased region" description="Low complexity" evidence="1">
    <location>
        <begin position="255"/>
        <end position="266"/>
    </location>
</feature>
<dbReference type="Proteomes" id="UP000612055">
    <property type="component" value="Unassembled WGS sequence"/>
</dbReference>
<reference evidence="2" key="1">
    <citation type="journal article" date="2020" name="bioRxiv">
        <title>Comparative genomics of Chlamydomonas.</title>
        <authorList>
            <person name="Craig R.J."/>
            <person name="Hasan A.R."/>
            <person name="Ness R.W."/>
            <person name="Keightley P.D."/>
        </authorList>
    </citation>
    <scope>NUCLEOTIDE SEQUENCE</scope>
    <source>
        <strain evidence="2">CCAP 11/70</strain>
    </source>
</reference>
<accession>A0A835Y2V4</accession>
<dbReference type="InterPro" id="IPR036322">
    <property type="entry name" value="WD40_repeat_dom_sf"/>
</dbReference>
<evidence type="ECO:0008006" key="4">
    <source>
        <dbReference type="Google" id="ProtNLM"/>
    </source>
</evidence>
<evidence type="ECO:0000313" key="3">
    <source>
        <dbReference type="Proteomes" id="UP000612055"/>
    </source>
</evidence>
<comment type="caution">
    <text evidence="2">The sequence shown here is derived from an EMBL/GenBank/DDBJ whole genome shotgun (WGS) entry which is preliminary data.</text>
</comment>
<feature type="region of interest" description="Disordered" evidence="1">
    <location>
        <begin position="249"/>
        <end position="285"/>
    </location>
</feature>
<dbReference type="Gene3D" id="2.130.10.10">
    <property type="entry name" value="YVTN repeat-like/Quinoprotein amine dehydrogenase"/>
    <property type="match status" value="2"/>
</dbReference>
<gene>
    <name evidence="2" type="ORF">HYH03_008173</name>
</gene>
<dbReference type="AlphaFoldDB" id="A0A835Y2V4"/>
<proteinExistence type="predicted"/>
<dbReference type="InterPro" id="IPR001680">
    <property type="entry name" value="WD40_rpt"/>
</dbReference>
<keyword evidence="3" id="KW-1185">Reference proteome</keyword>
<evidence type="ECO:0000313" key="2">
    <source>
        <dbReference type="EMBL" id="KAG2493658.1"/>
    </source>
</evidence>
<dbReference type="SUPFAM" id="SSF50978">
    <property type="entry name" value="WD40 repeat-like"/>
    <property type="match status" value="1"/>
</dbReference>
<dbReference type="EMBL" id="JAEHOE010000036">
    <property type="protein sequence ID" value="KAG2493658.1"/>
    <property type="molecule type" value="Genomic_DNA"/>
</dbReference>
<feature type="region of interest" description="Disordered" evidence="1">
    <location>
        <begin position="63"/>
        <end position="83"/>
    </location>
</feature>
<dbReference type="SMART" id="SM00320">
    <property type="entry name" value="WD40"/>
    <property type="match status" value="4"/>
</dbReference>
<dbReference type="InterPro" id="IPR015943">
    <property type="entry name" value="WD40/YVTN_repeat-like_dom_sf"/>
</dbReference>